<proteinExistence type="predicted"/>
<keyword evidence="2" id="KW-1185">Reference proteome</keyword>
<evidence type="ECO:0000313" key="2">
    <source>
        <dbReference type="Proteomes" id="UP001527882"/>
    </source>
</evidence>
<evidence type="ECO:0000313" key="1">
    <source>
        <dbReference type="EMBL" id="MCZ8517635.1"/>
    </source>
</evidence>
<comment type="caution">
    <text evidence="1">The sequence shown here is derived from an EMBL/GenBank/DDBJ whole genome shotgun (WGS) entry which is preliminary data.</text>
</comment>
<sequence length="73" mass="7957">MSANRISSHLDQIHWIGQLADLKDHQFQQGLLLDALIELLIEKGVITAQEIAVKAQALEGELTASIPTPSQQA</sequence>
<reference evidence="1 2" key="1">
    <citation type="submission" date="2022-12" db="EMBL/GenBank/DDBJ databases">
        <title>Draft genome sequence of Paenibacillus sp. dW9.</title>
        <authorList>
            <person name="Choi E.-W."/>
            <person name="Kim D.-U."/>
        </authorList>
    </citation>
    <scope>NUCLEOTIDE SEQUENCE [LARGE SCALE GENOMIC DNA]</scope>
    <source>
        <strain evidence="2">dW9</strain>
    </source>
</reference>
<dbReference type="EMBL" id="JAQAGZ010000045">
    <property type="protein sequence ID" value="MCZ8517635.1"/>
    <property type="molecule type" value="Genomic_DNA"/>
</dbReference>
<dbReference type="Proteomes" id="UP001527882">
    <property type="component" value="Unassembled WGS sequence"/>
</dbReference>
<name>A0ABT4QL95_9BACL</name>
<gene>
    <name evidence="1" type="ORF">O9H85_36000</name>
</gene>
<protein>
    <recommendedName>
        <fullName evidence="3">Nitrile hydratase subunit beta</fullName>
    </recommendedName>
</protein>
<dbReference type="RefSeq" id="WP_269886163.1">
    <property type="nucleotide sequence ID" value="NZ_JAQAGZ010000045.1"/>
</dbReference>
<evidence type="ECO:0008006" key="3">
    <source>
        <dbReference type="Google" id="ProtNLM"/>
    </source>
</evidence>
<organism evidence="1 2">
    <name type="scientific">Paenibacillus gyeongsangnamensis</name>
    <dbReference type="NCBI Taxonomy" id="3388067"/>
    <lineage>
        <taxon>Bacteria</taxon>
        <taxon>Bacillati</taxon>
        <taxon>Bacillota</taxon>
        <taxon>Bacilli</taxon>
        <taxon>Bacillales</taxon>
        <taxon>Paenibacillaceae</taxon>
        <taxon>Paenibacillus</taxon>
    </lineage>
</organism>
<accession>A0ABT4QL95</accession>